<dbReference type="Proteomes" id="UP000019484">
    <property type="component" value="Unassembled WGS sequence"/>
</dbReference>
<keyword evidence="4" id="KW-1185">Reference proteome</keyword>
<keyword evidence="2" id="KW-1133">Transmembrane helix</keyword>
<evidence type="ECO:0000313" key="3">
    <source>
        <dbReference type="EMBL" id="EXJ87948.1"/>
    </source>
</evidence>
<feature type="compositionally biased region" description="Low complexity" evidence="1">
    <location>
        <begin position="91"/>
        <end position="101"/>
    </location>
</feature>
<dbReference type="PANTHER" id="PTHR37544:SF3">
    <property type="entry name" value="SPRAY"/>
    <property type="match status" value="1"/>
</dbReference>
<feature type="transmembrane region" description="Helical" evidence="2">
    <location>
        <begin position="712"/>
        <end position="738"/>
    </location>
</feature>
<feature type="transmembrane region" description="Helical" evidence="2">
    <location>
        <begin position="647"/>
        <end position="663"/>
    </location>
</feature>
<proteinExistence type="predicted"/>
<gene>
    <name evidence="3" type="ORF">A1O1_04875</name>
</gene>
<feature type="compositionally biased region" description="Basic and acidic residues" evidence="1">
    <location>
        <begin position="197"/>
        <end position="230"/>
    </location>
</feature>
<sequence>MVTLDDDRGYSVLRPLPSVAVGDKVGLLSSKDAPGTRITSTAIEPSSYYRGRHSRGNSRDERLRSIDESDSMRDVAFEMMEPSMPSKARRPSAGPSSSASSMLRRLTTKYAPLSRSNLRSTGKRSHGRHYATLGDGDVDQGAVAAAVDISSLEGMGWELTDLSNPDADADAHPALLQDIGTAYVPPSQRRGGSNNKSMDKPGFRSFVDKRRSVGEGMRDIGVQLRRDPTKVVRKHSSGAGEGAARNASTSTGIDRSKTVRDFGQNLAQEKNMIVEVEEVVDLSSLDGGGRGQFDIRGSSQMTESMSMRNSSSVLLPQRTKSYFFPEDPDIPNWKPWSMKSVYILSLMVLAFALAGFQEYLCQRSLRSARRDSGLLAFNSVADISTWDFFAWKYLPTMITIMYAVVFSIMDFDIRRLEPFYQLSRPRGARAAASLNLDHLTMFQYFVPFKAFRLKQWAVLFSTTGNIVASMAAPALQNPSIKFVKNPECHDGACPSGDDKQYWVRVSPVWSRLLSASYLFVAVVLVMLFIQLRRKSGLLSDPKGIAGIASMATKSHIVQDFAGLDVADRKEIHKRLQHRRYLLYKSSIWQGEWSETSERIQDSERKLTSPHPVMLRIEAAIPFLLFMVFCLVSVPIITLTPANVVPNAAPWLPIVVATGLKLLFSTFEADVRLMEPFYQLSKGNARPENSLTLDYQATAYGWMPIRALWKRHYLVALVGCSSVALDVLTVTVGSFSVNARDFLKVGGEAKDVSMGDETFISFWASLALSVVILIFVIFTTSLVYLRRRHPFLPREPSTIAAVLAFIYASNMLTDFIDTEHLDNKHMELRLKTLGKRYALGWFRGRDGQIHCAIDEEPIKSKYVHGKPYTMAQAGPLLPIETYYSV</sequence>
<accession>W9Y5Z5</accession>
<feature type="transmembrane region" description="Helical" evidence="2">
    <location>
        <begin position="508"/>
        <end position="529"/>
    </location>
</feature>
<evidence type="ECO:0000313" key="4">
    <source>
        <dbReference type="Proteomes" id="UP000019484"/>
    </source>
</evidence>
<dbReference type="Pfam" id="PF11915">
    <property type="entry name" value="DUF3433"/>
    <property type="match status" value="2"/>
</dbReference>
<feature type="transmembrane region" description="Helical" evidence="2">
    <location>
        <begin position="618"/>
        <end position="641"/>
    </location>
</feature>
<feature type="transmembrane region" description="Helical" evidence="2">
    <location>
        <begin position="341"/>
        <end position="361"/>
    </location>
</feature>
<organism evidence="3 4">
    <name type="scientific">Capronia coronata CBS 617.96</name>
    <dbReference type="NCBI Taxonomy" id="1182541"/>
    <lineage>
        <taxon>Eukaryota</taxon>
        <taxon>Fungi</taxon>
        <taxon>Dikarya</taxon>
        <taxon>Ascomycota</taxon>
        <taxon>Pezizomycotina</taxon>
        <taxon>Eurotiomycetes</taxon>
        <taxon>Chaetothyriomycetidae</taxon>
        <taxon>Chaetothyriales</taxon>
        <taxon>Herpotrichiellaceae</taxon>
        <taxon>Capronia</taxon>
    </lineage>
</organism>
<dbReference type="InterPro" id="IPR021840">
    <property type="entry name" value="DUF3433"/>
</dbReference>
<dbReference type="eggNOG" id="ENOG502QVZG">
    <property type="taxonomic scope" value="Eukaryota"/>
</dbReference>
<feature type="transmembrane region" description="Helical" evidence="2">
    <location>
        <begin position="397"/>
        <end position="413"/>
    </location>
</feature>
<feature type="region of interest" description="Disordered" evidence="1">
    <location>
        <begin position="28"/>
        <end position="102"/>
    </location>
</feature>
<dbReference type="HOGENOM" id="CLU_004027_0_0_1"/>
<comment type="caution">
    <text evidence="3">The sequence shown here is derived from an EMBL/GenBank/DDBJ whole genome shotgun (WGS) entry which is preliminary data.</text>
</comment>
<keyword evidence="2" id="KW-0812">Transmembrane</keyword>
<dbReference type="GeneID" id="19159753"/>
<name>W9Y5Z5_9EURO</name>
<keyword evidence="2" id="KW-0472">Membrane</keyword>
<dbReference type="STRING" id="1182541.W9Y5Z5"/>
<feature type="transmembrane region" description="Helical" evidence="2">
    <location>
        <begin position="758"/>
        <end position="784"/>
    </location>
</feature>
<evidence type="ECO:0000256" key="1">
    <source>
        <dbReference type="SAM" id="MobiDB-lite"/>
    </source>
</evidence>
<dbReference type="RefSeq" id="XP_007723954.1">
    <property type="nucleotide sequence ID" value="XM_007725764.1"/>
</dbReference>
<evidence type="ECO:0000256" key="2">
    <source>
        <dbReference type="SAM" id="Phobius"/>
    </source>
</evidence>
<dbReference type="PANTHER" id="PTHR37544">
    <property type="entry name" value="SPRAY-RELATED"/>
    <property type="match status" value="1"/>
</dbReference>
<dbReference type="EMBL" id="AMWN01000004">
    <property type="protein sequence ID" value="EXJ87948.1"/>
    <property type="molecule type" value="Genomic_DNA"/>
</dbReference>
<reference evidence="3 4" key="1">
    <citation type="submission" date="2013-03" db="EMBL/GenBank/DDBJ databases">
        <title>The Genome Sequence of Capronia coronata CBS 617.96.</title>
        <authorList>
            <consortium name="The Broad Institute Genomics Platform"/>
            <person name="Cuomo C."/>
            <person name="de Hoog S."/>
            <person name="Gorbushina A."/>
            <person name="Walker B."/>
            <person name="Young S.K."/>
            <person name="Zeng Q."/>
            <person name="Gargeya S."/>
            <person name="Fitzgerald M."/>
            <person name="Haas B."/>
            <person name="Abouelleil A."/>
            <person name="Allen A.W."/>
            <person name="Alvarado L."/>
            <person name="Arachchi H.M."/>
            <person name="Berlin A.M."/>
            <person name="Chapman S.B."/>
            <person name="Gainer-Dewar J."/>
            <person name="Goldberg J."/>
            <person name="Griggs A."/>
            <person name="Gujja S."/>
            <person name="Hansen M."/>
            <person name="Howarth C."/>
            <person name="Imamovic A."/>
            <person name="Ireland A."/>
            <person name="Larimer J."/>
            <person name="McCowan C."/>
            <person name="Murphy C."/>
            <person name="Pearson M."/>
            <person name="Poon T.W."/>
            <person name="Priest M."/>
            <person name="Roberts A."/>
            <person name="Saif S."/>
            <person name="Shea T."/>
            <person name="Sisk P."/>
            <person name="Sykes S."/>
            <person name="Wortman J."/>
            <person name="Nusbaum C."/>
            <person name="Birren B."/>
        </authorList>
    </citation>
    <scope>NUCLEOTIDE SEQUENCE [LARGE SCALE GENOMIC DNA]</scope>
    <source>
        <strain evidence="3 4">CBS 617.96</strain>
    </source>
</reference>
<feature type="compositionally biased region" description="Basic and acidic residues" evidence="1">
    <location>
        <begin position="57"/>
        <end position="76"/>
    </location>
</feature>
<dbReference type="AlphaFoldDB" id="W9Y5Z5"/>
<dbReference type="OrthoDB" id="3248909at2759"/>
<feature type="region of interest" description="Disordered" evidence="1">
    <location>
        <begin position="183"/>
        <end position="256"/>
    </location>
</feature>
<protein>
    <submittedName>
        <fullName evidence="3">Uncharacterized protein</fullName>
    </submittedName>
</protein>